<accession>A0ACB0KBB0</accession>
<proteinExistence type="predicted"/>
<evidence type="ECO:0000313" key="1">
    <source>
        <dbReference type="EMBL" id="CAJ2654155.1"/>
    </source>
</evidence>
<dbReference type="Proteomes" id="UP001177021">
    <property type="component" value="Unassembled WGS sequence"/>
</dbReference>
<comment type="caution">
    <text evidence="1">The sequence shown here is derived from an EMBL/GenBank/DDBJ whole genome shotgun (WGS) entry which is preliminary data.</text>
</comment>
<dbReference type="EMBL" id="CASHSV030000206">
    <property type="protein sequence ID" value="CAJ2654155.1"/>
    <property type="molecule type" value="Genomic_DNA"/>
</dbReference>
<reference evidence="1" key="1">
    <citation type="submission" date="2023-10" db="EMBL/GenBank/DDBJ databases">
        <authorList>
            <person name="Rodriguez Cubillos JULIANA M."/>
            <person name="De Vega J."/>
        </authorList>
    </citation>
    <scope>NUCLEOTIDE SEQUENCE</scope>
</reference>
<sequence>MCHCWNNLTYLSFCQRLDGHPTDDPILRYKIDIQIFDGDDSAKFIFWDSACIDLLGKTSSQLRQQMLDDIIKDDNEKLNGLRKEVGENIYKCSGGSFNGD</sequence>
<name>A0ACB0KBB0_TRIPR</name>
<gene>
    <name evidence="1" type="ORF">MILVUS5_LOCUS21372</name>
</gene>
<keyword evidence="2" id="KW-1185">Reference proteome</keyword>
<evidence type="ECO:0000313" key="2">
    <source>
        <dbReference type="Proteomes" id="UP001177021"/>
    </source>
</evidence>
<protein>
    <submittedName>
        <fullName evidence="1">Uncharacterized protein</fullName>
    </submittedName>
</protein>
<organism evidence="1 2">
    <name type="scientific">Trifolium pratense</name>
    <name type="common">Red clover</name>
    <dbReference type="NCBI Taxonomy" id="57577"/>
    <lineage>
        <taxon>Eukaryota</taxon>
        <taxon>Viridiplantae</taxon>
        <taxon>Streptophyta</taxon>
        <taxon>Embryophyta</taxon>
        <taxon>Tracheophyta</taxon>
        <taxon>Spermatophyta</taxon>
        <taxon>Magnoliopsida</taxon>
        <taxon>eudicotyledons</taxon>
        <taxon>Gunneridae</taxon>
        <taxon>Pentapetalae</taxon>
        <taxon>rosids</taxon>
        <taxon>fabids</taxon>
        <taxon>Fabales</taxon>
        <taxon>Fabaceae</taxon>
        <taxon>Papilionoideae</taxon>
        <taxon>50 kb inversion clade</taxon>
        <taxon>NPAAA clade</taxon>
        <taxon>Hologalegina</taxon>
        <taxon>IRL clade</taxon>
        <taxon>Trifolieae</taxon>
        <taxon>Trifolium</taxon>
    </lineage>
</organism>